<dbReference type="InterPro" id="IPR014059">
    <property type="entry name" value="TraI/TrwC_relax"/>
</dbReference>
<evidence type="ECO:0000259" key="3">
    <source>
        <dbReference type="Pfam" id="PF13538"/>
    </source>
</evidence>
<feature type="region of interest" description="Disordered" evidence="1">
    <location>
        <begin position="1043"/>
        <end position="1080"/>
    </location>
</feature>
<dbReference type="Pfam" id="PF08751">
    <property type="entry name" value="TrwC"/>
    <property type="match status" value="1"/>
</dbReference>
<dbReference type="InterPro" id="IPR014862">
    <property type="entry name" value="TrwC"/>
</dbReference>
<evidence type="ECO:0000259" key="2">
    <source>
        <dbReference type="Pfam" id="PF08751"/>
    </source>
</evidence>
<dbReference type="GeneID" id="99708539"/>
<feature type="compositionally biased region" description="Basic and acidic residues" evidence="1">
    <location>
        <begin position="265"/>
        <end position="277"/>
    </location>
</feature>
<accession>A0A2T9HQW3</accession>
<dbReference type="RefSeq" id="WP_001749977.1">
    <property type="nucleotide sequence ID" value="NZ_QDOG01000030.1"/>
</dbReference>
<dbReference type="Pfam" id="PF13604">
    <property type="entry name" value="AAA_30"/>
    <property type="match status" value="1"/>
</dbReference>
<proteinExistence type="predicted"/>
<dbReference type="SUPFAM" id="SSF52540">
    <property type="entry name" value="P-loop containing nucleoside triphosphate hydrolases"/>
    <property type="match status" value="2"/>
</dbReference>
<protein>
    <submittedName>
        <fullName evidence="4">Conjugative relaxase</fullName>
    </submittedName>
</protein>
<reference evidence="4 5" key="1">
    <citation type="submission" date="2018-04" db="EMBL/GenBank/DDBJ databases">
        <title>Serotype diversity and antimicrobial resistance among Salmonella enterica isolated from patients at an equine referral hospital.</title>
        <authorList>
            <person name="Leon I.M."/>
            <person name="Lawhon S.D."/>
            <person name="Norman K.N."/>
            <person name="Threadgill D.S."/>
            <person name="Ohta N."/>
            <person name="Vinasco J."/>
            <person name="Scott H.M."/>
        </authorList>
    </citation>
    <scope>NUCLEOTIDE SEQUENCE [LARGE SCALE GENOMIC DNA]</scope>
    <source>
        <strain evidence="4 5">167</strain>
    </source>
</reference>
<feature type="region of interest" description="Disordered" evidence="1">
    <location>
        <begin position="938"/>
        <end position="976"/>
    </location>
</feature>
<feature type="compositionally biased region" description="Basic and acidic residues" evidence="1">
    <location>
        <begin position="1060"/>
        <end position="1080"/>
    </location>
</feature>
<feature type="domain" description="TrwC relaxase" evidence="2">
    <location>
        <begin position="16"/>
        <end position="287"/>
    </location>
</feature>
<evidence type="ECO:0000313" key="4">
    <source>
        <dbReference type="EMBL" id="PVL85986.1"/>
    </source>
</evidence>
<feature type="compositionally biased region" description="Basic and acidic residues" evidence="1">
    <location>
        <begin position="938"/>
        <end position="949"/>
    </location>
</feature>
<dbReference type="InterPro" id="IPR027417">
    <property type="entry name" value="P-loop_NTPase"/>
</dbReference>
<dbReference type="InterPro" id="IPR027785">
    <property type="entry name" value="UvrD-like_helicase_C"/>
</dbReference>
<sequence length="1080" mass="120420">MLDITTITRQNVTSVVGYYSDAKDDYYSKDSSFTSWQGTGAEALGLSGDVESARFKELLVGEIDTFTHMQRHVGDAKKERLGYDLTFSAPKGVSMQALIHGDKTIIEAHEKAVAAAVREAEKLAQARTTRQGKSVTQNTNNLVVATFRHETSRALDPDLHTHAFVMNMTQREDGQWRALKNDELMRNKMHLGDVYKQELALELTKAGYELRYNSKNNTFDMAHFSDEQIRAFSRRSEQIEKGLAAMGLTRETADAQTKSRVSMATREKKTEHSREEIHQEWASRAKTLGIDFDNREWQGHGKPLEADIARNMAPDFTSPEVKADRAIQFAVKSLSERDASFERQKLIQIANKQVLGHATIADVEKAYLKAVQKGAIIEGEARYQSTLKVGASVMAETLTRKEWIDSLTNSGMRADKARFAVDDGIKNGRLKKTSHRVTTVEGIRLERSILTIESRGRGQMPRQLTAEIAGQLLAGKTLKKEQMRAVTEIVTSKDRFVAAHGYAGTGKSYMTMAAKELLESQGLKVTALAPYGTQKKALEDDGLPARTVAAFLKAKDKKLDEKSVVFIDEAGVIPARQMKQLMEVIEKHNARAVFLGDTSQTKAVEAGKPFEQLIKAGMQTSYMKDIQRQKNEVLLEAVKYAAEGNAARALKNITGVNELKEEAPRLSQLADRYLSLSSEQQDATLIISGTNASRKTLNDYIRGNLGLAGTGETFTLLDRVDSTQAERRDSRYFSKGQIIIPEQDYKNGMKRGESYQVLDTGPGNKLTVESSSGEQIAFSPRTHTKLSVYQAVSAELAPGDKVMVTRNDKTLDVANGDRFTVKTVEGEKLTLEDKKGRTVELDKKQASYLSYAYATTVHKSQGLTCDRVLFNIDTKSLTTSKDVFYVGISRARHEVEIFTDDKKSLASSVSRDSPKTTAAEIDRFFGLEARFKDIGRDTSLETRSAEKGLPEATGESMAFNQKPDEHNMTTGTDYQPVSNAEDAFHLKQNPMDDSVGLRRHEAQQNDAELAHDYAAADDQQWSAQEYADYEHYAEASDYDFDSSIYDDYAMPQTSQAEQSHTGKEHTHEHEHEHEEGGHEI</sequence>
<dbReference type="NCBIfam" id="NF041492">
    <property type="entry name" value="MobF"/>
    <property type="match status" value="1"/>
</dbReference>
<comment type="caution">
    <text evidence="4">The sequence shown here is derived from an EMBL/GenBank/DDBJ whole genome shotgun (WGS) entry which is preliminary data.</text>
</comment>
<dbReference type="AlphaFoldDB" id="A0A2T9HQW3"/>
<dbReference type="EMBL" id="QDOG01000030">
    <property type="protein sequence ID" value="PVL85986.1"/>
    <property type="molecule type" value="Genomic_DNA"/>
</dbReference>
<dbReference type="SUPFAM" id="SSF55464">
    <property type="entry name" value="Origin of replication-binding domain, RBD-like"/>
    <property type="match status" value="1"/>
</dbReference>
<dbReference type="NCBIfam" id="TIGR02686">
    <property type="entry name" value="relax_trwC"/>
    <property type="match status" value="1"/>
</dbReference>
<gene>
    <name evidence="4" type="ORF">C4792_25170</name>
</gene>
<name>A0A2T9HQW3_SALET</name>
<organism evidence="4 5">
    <name type="scientific">Salmonella enterica subsp. enterica serovar Agona</name>
    <dbReference type="NCBI Taxonomy" id="58095"/>
    <lineage>
        <taxon>Bacteria</taxon>
        <taxon>Pseudomonadati</taxon>
        <taxon>Pseudomonadota</taxon>
        <taxon>Gammaproteobacteria</taxon>
        <taxon>Enterobacterales</taxon>
        <taxon>Enterobacteriaceae</taxon>
        <taxon>Salmonella</taxon>
    </lineage>
</organism>
<dbReference type="CDD" id="cd18809">
    <property type="entry name" value="SF1_C_RecD"/>
    <property type="match status" value="1"/>
</dbReference>
<feature type="region of interest" description="Disordered" evidence="1">
    <location>
        <begin position="252"/>
        <end position="277"/>
    </location>
</feature>
<feature type="domain" description="UvrD-like helicase C-terminal" evidence="3">
    <location>
        <begin position="851"/>
        <end position="895"/>
    </location>
</feature>
<evidence type="ECO:0000313" key="5">
    <source>
        <dbReference type="Proteomes" id="UP000245147"/>
    </source>
</evidence>
<evidence type="ECO:0000256" key="1">
    <source>
        <dbReference type="SAM" id="MobiDB-lite"/>
    </source>
</evidence>
<dbReference type="Pfam" id="PF13538">
    <property type="entry name" value="UvrD_C_2"/>
    <property type="match status" value="1"/>
</dbReference>
<dbReference type="Gene3D" id="3.40.50.300">
    <property type="entry name" value="P-loop containing nucleotide triphosphate hydrolases"/>
    <property type="match status" value="2"/>
</dbReference>
<dbReference type="Proteomes" id="UP000245147">
    <property type="component" value="Unassembled WGS sequence"/>
</dbReference>